<dbReference type="AlphaFoldDB" id="A0A1J4RT23"/>
<protein>
    <submittedName>
        <fullName evidence="1">Uncharacterized protein</fullName>
    </submittedName>
</protein>
<accession>A0A1J4RT23</accession>
<dbReference type="Proteomes" id="UP000182345">
    <property type="component" value="Unassembled WGS sequence"/>
</dbReference>
<evidence type="ECO:0000313" key="1">
    <source>
        <dbReference type="EMBL" id="OIN90529.1"/>
    </source>
</evidence>
<reference evidence="1 2" key="1">
    <citation type="journal article" date="2016" name="Environ. Microbiol.">
        <title>Genomic resolution of a cold subsurface aquifer community provides metabolic insights for novel microbes adapted to high CO concentrations.</title>
        <authorList>
            <person name="Probst A.J."/>
            <person name="Castelle C.J."/>
            <person name="Singh A."/>
            <person name="Brown C.T."/>
            <person name="Anantharaman K."/>
            <person name="Sharon I."/>
            <person name="Hug L.A."/>
            <person name="Burstein D."/>
            <person name="Emerson J.B."/>
            <person name="Thomas B.C."/>
            <person name="Banfield J.F."/>
        </authorList>
    </citation>
    <scope>NUCLEOTIDE SEQUENCE [LARGE SCALE GENOMIC DNA]</scope>
    <source>
        <strain evidence="1">CG1_02_44_10</strain>
    </source>
</reference>
<name>A0A1J4RT23_9BACT</name>
<organism evidence="1 2">
    <name type="scientific">Candidatus Collierbacteria bacterium CG1_02_44_10</name>
    <dbReference type="NCBI Taxonomy" id="1805087"/>
    <lineage>
        <taxon>Bacteria</taxon>
        <taxon>Candidatus Collieribacteriota</taxon>
    </lineage>
</organism>
<gene>
    <name evidence="1" type="ORF">AUJ42_02955</name>
</gene>
<proteinExistence type="predicted"/>
<dbReference type="EMBL" id="MNUK01000068">
    <property type="protein sequence ID" value="OIN90529.1"/>
    <property type="molecule type" value="Genomic_DNA"/>
</dbReference>
<sequence>MFGNKTPVQQIEEIRKQAENDRTNLNRDQEKIRECSESPMSKISGPNEETIGGCADCIVNPIKCPVNKIIRGGSERLG</sequence>
<evidence type="ECO:0000313" key="2">
    <source>
        <dbReference type="Proteomes" id="UP000182345"/>
    </source>
</evidence>
<comment type="caution">
    <text evidence="1">The sequence shown here is derived from an EMBL/GenBank/DDBJ whole genome shotgun (WGS) entry which is preliminary data.</text>
</comment>